<name>A0A091D4G0_FUKDA</name>
<evidence type="ECO:0000313" key="2">
    <source>
        <dbReference type="EMBL" id="KFO26994.1"/>
    </source>
</evidence>
<accession>A0A091D4G0</accession>
<evidence type="ECO:0000256" key="1">
    <source>
        <dbReference type="SAM" id="MobiDB-lite"/>
    </source>
</evidence>
<dbReference type="AlphaFoldDB" id="A0A091D4G0"/>
<feature type="compositionally biased region" description="Low complexity" evidence="1">
    <location>
        <begin position="100"/>
        <end position="109"/>
    </location>
</feature>
<feature type="region of interest" description="Disordered" evidence="1">
    <location>
        <begin position="94"/>
        <end position="144"/>
    </location>
</feature>
<protein>
    <submittedName>
        <fullName evidence="2">Uncharacterized protein</fullName>
    </submittedName>
</protein>
<organism evidence="2 3">
    <name type="scientific">Fukomys damarensis</name>
    <name type="common">Damaraland mole rat</name>
    <name type="synonym">Cryptomys damarensis</name>
    <dbReference type="NCBI Taxonomy" id="885580"/>
    <lineage>
        <taxon>Eukaryota</taxon>
        <taxon>Metazoa</taxon>
        <taxon>Chordata</taxon>
        <taxon>Craniata</taxon>
        <taxon>Vertebrata</taxon>
        <taxon>Euteleostomi</taxon>
        <taxon>Mammalia</taxon>
        <taxon>Eutheria</taxon>
        <taxon>Euarchontoglires</taxon>
        <taxon>Glires</taxon>
        <taxon>Rodentia</taxon>
        <taxon>Hystricomorpha</taxon>
        <taxon>Bathyergidae</taxon>
        <taxon>Fukomys</taxon>
    </lineage>
</organism>
<gene>
    <name evidence="2" type="ORF">H920_11615</name>
</gene>
<keyword evidence="3" id="KW-1185">Reference proteome</keyword>
<dbReference type="Proteomes" id="UP000028990">
    <property type="component" value="Unassembled WGS sequence"/>
</dbReference>
<dbReference type="EMBL" id="KN123046">
    <property type="protein sequence ID" value="KFO26994.1"/>
    <property type="molecule type" value="Genomic_DNA"/>
</dbReference>
<feature type="compositionally biased region" description="Basic and acidic residues" evidence="1">
    <location>
        <begin position="110"/>
        <end position="127"/>
    </location>
</feature>
<sequence>MVRPKRAGEEQFSCLGGDVSGSRLYPAHYVRGLVIKKLPLKEQTKRTRLQDVKNGTQDWIHSYKKCLLSIYFGFGLPAFRASLQPSPPGQGRNFGFCCQSSSSSSSRPSSEVEKVTVSDEKWEEAGQRRKSSAAGERSEIRGPERLALRQDNRYLLLCDFQSDLLGEAGDDTIPAKDFL</sequence>
<reference evidence="2 3" key="1">
    <citation type="submission" date="2013-11" db="EMBL/GenBank/DDBJ databases">
        <title>The Damaraland mole rat (Fukomys damarensis) genome and evolution of African mole rats.</title>
        <authorList>
            <person name="Gladyshev V.N."/>
            <person name="Fang X."/>
        </authorList>
    </citation>
    <scope>NUCLEOTIDE SEQUENCE [LARGE SCALE GENOMIC DNA]</scope>
    <source>
        <tissue evidence="2">Liver</tissue>
    </source>
</reference>
<proteinExistence type="predicted"/>
<evidence type="ECO:0000313" key="3">
    <source>
        <dbReference type="Proteomes" id="UP000028990"/>
    </source>
</evidence>